<dbReference type="InterPro" id="IPR000524">
    <property type="entry name" value="Tscrpt_reg_HTH_GntR"/>
</dbReference>
<dbReference type="Gene3D" id="1.20.120.530">
    <property type="entry name" value="GntR ligand-binding domain-like"/>
    <property type="match status" value="1"/>
</dbReference>
<reference evidence="6 7" key="1">
    <citation type="submission" date="2019-03" db="EMBL/GenBank/DDBJ databases">
        <title>Whole genome sequence of Arthrobacter sp JH1-1.</title>
        <authorList>
            <person name="Trinh H.N."/>
        </authorList>
    </citation>
    <scope>NUCLEOTIDE SEQUENCE [LARGE SCALE GENOMIC DNA]</scope>
    <source>
        <strain evidence="6 7">JH1-1</strain>
    </source>
</reference>
<dbReference type="Proteomes" id="UP000295511">
    <property type="component" value="Unassembled WGS sequence"/>
</dbReference>
<keyword evidence="3" id="KW-0804">Transcription</keyword>
<sequence>MARNADADERQETTPSAPGKQAEPSLGLAITPTLVADQVYNALRTAILTGELAGGSPLRVRDIAAMVGTSVMPVREAIRRLEETGLATRVAAHRGAVVREFTVTELIHIYDVRATLEAEAARLGAAKVTDADIARMEAACSRMQKAVAERRVWDALDDDEDLLRTLYKAGGNPVLVDVIENLWLQCRPYKVIGATEAIDHNDASLWTPQPALLEASRARDVKAATKLTKQSLASARSRLEKRLEQH</sequence>
<name>A0A4R5K8X1_9MICC</name>
<gene>
    <name evidence="6" type="ORF">E1809_22405</name>
</gene>
<dbReference type="GO" id="GO:0003677">
    <property type="term" value="F:DNA binding"/>
    <property type="evidence" value="ECO:0007669"/>
    <property type="project" value="UniProtKB-KW"/>
</dbReference>
<dbReference type="InterPro" id="IPR011711">
    <property type="entry name" value="GntR_C"/>
</dbReference>
<dbReference type="SUPFAM" id="SSF48008">
    <property type="entry name" value="GntR ligand-binding domain-like"/>
    <property type="match status" value="1"/>
</dbReference>
<accession>A0A4R5K8X1</accession>
<dbReference type="PANTHER" id="PTHR43537:SF39">
    <property type="entry name" value="HTH-TYPE TRANSCRIPTIONAL REGULATOR MCBR"/>
    <property type="match status" value="1"/>
</dbReference>
<keyword evidence="1" id="KW-0805">Transcription regulation</keyword>
<dbReference type="Pfam" id="PF00392">
    <property type="entry name" value="GntR"/>
    <property type="match status" value="1"/>
</dbReference>
<proteinExistence type="predicted"/>
<evidence type="ECO:0000256" key="4">
    <source>
        <dbReference type="SAM" id="MobiDB-lite"/>
    </source>
</evidence>
<dbReference type="CDD" id="cd07377">
    <property type="entry name" value="WHTH_GntR"/>
    <property type="match status" value="1"/>
</dbReference>
<dbReference type="SMART" id="SM00345">
    <property type="entry name" value="HTH_GNTR"/>
    <property type="match status" value="1"/>
</dbReference>
<dbReference type="Pfam" id="PF07729">
    <property type="entry name" value="FCD"/>
    <property type="match status" value="1"/>
</dbReference>
<dbReference type="PROSITE" id="PS50949">
    <property type="entry name" value="HTH_GNTR"/>
    <property type="match status" value="1"/>
</dbReference>
<dbReference type="InterPro" id="IPR036388">
    <property type="entry name" value="WH-like_DNA-bd_sf"/>
</dbReference>
<dbReference type="RefSeq" id="WP_133206468.1">
    <property type="nucleotide sequence ID" value="NZ_SMRU01000036.1"/>
</dbReference>
<evidence type="ECO:0000313" key="6">
    <source>
        <dbReference type="EMBL" id="TDF90158.1"/>
    </source>
</evidence>
<evidence type="ECO:0000256" key="2">
    <source>
        <dbReference type="ARBA" id="ARBA00023125"/>
    </source>
</evidence>
<evidence type="ECO:0000259" key="5">
    <source>
        <dbReference type="PROSITE" id="PS50949"/>
    </source>
</evidence>
<evidence type="ECO:0000256" key="3">
    <source>
        <dbReference type="ARBA" id="ARBA00023163"/>
    </source>
</evidence>
<feature type="compositionally biased region" description="Basic and acidic residues" evidence="4">
    <location>
        <begin position="1"/>
        <end position="12"/>
    </location>
</feature>
<dbReference type="Gene3D" id="1.10.10.10">
    <property type="entry name" value="Winged helix-like DNA-binding domain superfamily/Winged helix DNA-binding domain"/>
    <property type="match status" value="1"/>
</dbReference>
<evidence type="ECO:0000256" key="1">
    <source>
        <dbReference type="ARBA" id="ARBA00023015"/>
    </source>
</evidence>
<feature type="region of interest" description="Disordered" evidence="4">
    <location>
        <begin position="1"/>
        <end position="24"/>
    </location>
</feature>
<dbReference type="SUPFAM" id="SSF46785">
    <property type="entry name" value="Winged helix' DNA-binding domain"/>
    <property type="match status" value="1"/>
</dbReference>
<dbReference type="GO" id="GO:0003700">
    <property type="term" value="F:DNA-binding transcription factor activity"/>
    <property type="evidence" value="ECO:0007669"/>
    <property type="project" value="InterPro"/>
</dbReference>
<keyword evidence="7" id="KW-1185">Reference proteome</keyword>
<dbReference type="PANTHER" id="PTHR43537">
    <property type="entry name" value="TRANSCRIPTIONAL REGULATOR, GNTR FAMILY"/>
    <property type="match status" value="1"/>
</dbReference>
<dbReference type="SMART" id="SM00895">
    <property type="entry name" value="FCD"/>
    <property type="match status" value="1"/>
</dbReference>
<protein>
    <submittedName>
        <fullName evidence="6">GntR family transcriptional regulator</fullName>
    </submittedName>
</protein>
<comment type="caution">
    <text evidence="6">The sequence shown here is derived from an EMBL/GenBank/DDBJ whole genome shotgun (WGS) entry which is preliminary data.</text>
</comment>
<dbReference type="InterPro" id="IPR008920">
    <property type="entry name" value="TF_FadR/GntR_C"/>
</dbReference>
<dbReference type="AlphaFoldDB" id="A0A4R5K8X1"/>
<dbReference type="EMBL" id="SMRU01000036">
    <property type="protein sequence ID" value="TDF90158.1"/>
    <property type="molecule type" value="Genomic_DNA"/>
</dbReference>
<dbReference type="InterPro" id="IPR036390">
    <property type="entry name" value="WH_DNA-bd_sf"/>
</dbReference>
<keyword evidence="2" id="KW-0238">DNA-binding</keyword>
<feature type="domain" description="HTH gntR-type" evidence="5">
    <location>
        <begin position="33"/>
        <end position="101"/>
    </location>
</feature>
<dbReference type="OrthoDB" id="8680240at2"/>
<evidence type="ECO:0000313" key="7">
    <source>
        <dbReference type="Proteomes" id="UP000295511"/>
    </source>
</evidence>
<organism evidence="6 7">
    <name type="scientific">Arthrobacter terricola</name>
    <dbReference type="NCBI Taxonomy" id="2547396"/>
    <lineage>
        <taxon>Bacteria</taxon>
        <taxon>Bacillati</taxon>
        <taxon>Actinomycetota</taxon>
        <taxon>Actinomycetes</taxon>
        <taxon>Micrococcales</taxon>
        <taxon>Micrococcaceae</taxon>
        <taxon>Arthrobacter</taxon>
    </lineage>
</organism>